<dbReference type="Proteomes" id="UP000279959">
    <property type="component" value="Chromosome"/>
</dbReference>
<protein>
    <submittedName>
        <fullName evidence="2">Uncharacterized protein</fullName>
    </submittedName>
</protein>
<dbReference type="KEGG" id="sami:SAMIE_1024620"/>
<organism evidence="2 3">
    <name type="scientific">Sphingobium amiense</name>
    <dbReference type="NCBI Taxonomy" id="135719"/>
    <lineage>
        <taxon>Bacteria</taxon>
        <taxon>Pseudomonadati</taxon>
        <taxon>Pseudomonadota</taxon>
        <taxon>Alphaproteobacteria</taxon>
        <taxon>Sphingomonadales</taxon>
        <taxon>Sphingomonadaceae</taxon>
        <taxon>Sphingobium</taxon>
    </lineage>
</organism>
<proteinExistence type="predicted"/>
<evidence type="ECO:0000313" key="2">
    <source>
        <dbReference type="EMBL" id="BBD98961.1"/>
    </source>
</evidence>
<dbReference type="RefSeq" id="WP_126516853.1">
    <property type="nucleotide sequence ID" value="NZ_AP018664.1"/>
</dbReference>
<evidence type="ECO:0000313" key="3">
    <source>
        <dbReference type="Proteomes" id="UP000279959"/>
    </source>
</evidence>
<gene>
    <name evidence="2" type="ORF">SAMIE_1024620</name>
</gene>
<dbReference type="AlphaFoldDB" id="A0A494W424"/>
<evidence type="ECO:0000256" key="1">
    <source>
        <dbReference type="SAM" id="MobiDB-lite"/>
    </source>
</evidence>
<reference evidence="2 3" key="1">
    <citation type="submission" date="2018-05" db="EMBL/GenBank/DDBJ databases">
        <title>Complete Genome Sequence of the Nonylphenol-Degrading Bacterium Sphingobium amiense DSM 16289T.</title>
        <authorList>
            <person name="Ootsuka M."/>
            <person name="Nishizawa T."/>
            <person name="Ohta H."/>
        </authorList>
    </citation>
    <scope>NUCLEOTIDE SEQUENCE [LARGE SCALE GENOMIC DNA]</scope>
    <source>
        <strain evidence="2 3">DSM 16289</strain>
    </source>
</reference>
<dbReference type="EMBL" id="AP018664">
    <property type="protein sequence ID" value="BBD98961.1"/>
    <property type="molecule type" value="Genomic_DNA"/>
</dbReference>
<sequence length="109" mass="11840">MEQAFALQLGSHTPTQAQKRDQVKLDPCIAKLRLSPDGGLLLVAMKSEAERNNGRPVDLVAERAGEVLGIGRIRAVCAKDELLRRGLIRPVVNSLGGPDGYRVIMPREA</sequence>
<name>A0A494W424_9SPHN</name>
<feature type="region of interest" description="Disordered" evidence="1">
    <location>
        <begin position="1"/>
        <end position="20"/>
    </location>
</feature>
<accession>A0A494W424</accession>
<keyword evidence="3" id="KW-1185">Reference proteome</keyword>